<comment type="caution">
    <text evidence="1">The sequence shown here is derived from an EMBL/GenBank/DDBJ whole genome shotgun (WGS) entry which is preliminary data.</text>
</comment>
<accession>A0A2R7Y632</accession>
<dbReference type="Gene3D" id="3.20.20.410">
    <property type="entry name" value="Protein of unknown function UPF0759"/>
    <property type="match status" value="1"/>
</dbReference>
<sequence length="231" mass="26668">MESVKVGTSGYAYFWNKGRPTPFEWYLNQGFKTVEINASFYRFPSKSWTSAWLKAPKGFDFSIKVHRFITHRSRLGDAALRLWPQFVRPLEDILDKVSFFLFQLPPTFVSNSANLERLTKFFKKVDLSCTPVVEFRHDSWWNRISDVESSGLVFCSVDSPDLPRGIFATNDTVYLRLHGRGAWYAYTYDESELKEIAGKISALKASRKYVYLNNDHGMLSNGKLLMKLLGC</sequence>
<name>A0A2R7Y632_9ARCH</name>
<dbReference type="Pfam" id="PF01904">
    <property type="entry name" value="DUF72"/>
    <property type="match status" value="1"/>
</dbReference>
<dbReference type="InterPro" id="IPR002763">
    <property type="entry name" value="DUF72"/>
</dbReference>
<organism evidence="1 2">
    <name type="scientific">Candidatus Terraquivivens tikiterensis</name>
    <dbReference type="NCBI Taxonomy" id="1980982"/>
    <lineage>
        <taxon>Archaea</taxon>
        <taxon>Nitrososphaerota</taxon>
        <taxon>Candidatus Wolframiiraptoraceae</taxon>
        <taxon>Candidatus Terraquivivens</taxon>
    </lineage>
</organism>
<proteinExistence type="predicted"/>
<evidence type="ECO:0000313" key="1">
    <source>
        <dbReference type="EMBL" id="PUA32974.1"/>
    </source>
</evidence>
<gene>
    <name evidence="1" type="ORF">B9J98_03280</name>
</gene>
<reference evidence="1 2" key="1">
    <citation type="submission" date="2017-04" db="EMBL/GenBank/DDBJ databases">
        <title>Draft Aigarchaeota genome from a New Zealand hot spring.</title>
        <authorList>
            <person name="Reysenbach A.-L."/>
            <person name="Donaho J.A."/>
            <person name="Gerhart J."/>
            <person name="Kelley J.F."/>
            <person name="Kouba K."/>
            <person name="Podar M."/>
            <person name="Stott M."/>
        </authorList>
    </citation>
    <scope>NUCLEOTIDE SEQUENCE [LARGE SCALE GENOMIC DNA]</scope>
    <source>
        <strain evidence="1">NZ13_MG1</strain>
    </source>
</reference>
<dbReference type="PANTHER" id="PTHR30348">
    <property type="entry name" value="UNCHARACTERIZED PROTEIN YECE"/>
    <property type="match status" value="1"/>
</dbReference>
<evidence type="ECO:0000313" key="2">
    <source>
        <dbReference type="Proteomes" id="UP000244066"/>
    </source>
</evidence>
<dbReference type="Proteomes" id="UP000244066">
    <property type="component" value="Unassembled WGS sequence"/>
</dbReference>
<dbReference type="AlphaFoldDB" id="A0A2R7Y632"/>
<dbReference type="SUPFAM" id="SSF117396">
    <property type="entry name" value="TM1631-like"/>
    <property type="match status" value="1"/>
</dbReference>
<dbReference type="EMBL" id="NDWU01000006">
    <property type="protein sequence ID" value="PUA32974.1"/>
    <property type="molecule type" value="Genomic_DNA"/>
</dbReference>
<dbReference type="PANTHER" id="PTHR30348:SF4">
    <property type="entry name" value="DUF72 DOMAIN-CONTAINING PROTEIN"/>
    <property type="match status" value="1"/>
</dbReference>
<dbReference type="InterPro" id="IPR036520">
    <property type="entry name" value="UPF0759_sf"/>
</dbReference>
<protein>
    <recommendedName>
        <fullName evidence="3">DUF72 domain-containing protein</fullName>
    </recommendedName>
</protein>
<evidence type="ECO:0008006" key="3">
    <source>
        <dbReference type="Google" id="ProtNLM"/>
    </source>
</evidence>